<reference evidence="2 3" key="1">
    <citation type="submission" date="2017-06" db="EMBL/GenBank/DDBJ databases">
        <authorList>
            <consortium name="Pathogen Informatics"/>
        </authorList>
    </citation>
    <scope>NUCLEOTIDE SEQUENCE [LARGE SCALE GENOMIC DNA]</scope>
    <source>
        <strain evidence="2 3">NCTC11291</strain>
    </source>
</reference>
<keyword evidence="1" id="KW-1133">Transmembrane helix</keyword>
<dbReference type="RefSeq" id="WP_017769593.1">
    <property type="nucleotide sequence ID" value="NZ_LT906454.1"/>
</dbReference>
<dbReference type="KEGG" id="saco:SAME_00128"/>
<gene>
    <name evidence="2" type="ORF">SAMEA4504048_00128</name>
</gene>
<accession>A0A239WDN3</accession>
<feature type="transmembrane region" description="Helical" evidence="1">
    <location>
        <begin position="60"/>
        <end position="80"/>
    </location>
</feature>
<dbReference type="OrthoDB" id="2224183at2"/>
<sequence length="112" mass="12139">MKIFVLVILGLYLAVVAFSAVLGSLGAKIITKRNLLLTLFGVVVTIAFTYIYFRQGVSSAIYGVAGGLFGISGLALSNAANMGQRPNLKHHFIRLAFDLVLLVVMYLVYRQG</sequence>
<feature type="transmembrane region" description="Helical" evidence="1">
    <location>
        <begin position="35"/>
        <end position="53"/>
    </location>
</feature>
<keyword evidence="1" id="KW-0472">Membrane</keyword>
<proteinExistence type="predicted"/>
<dbReference type="AlphaFoldDB" id="A0A239WDN3"/>
<protein>
    <recommendedName>
        <fullName evidence="4">Permease</fullName>
    </recommendedName>
</protein>
<evidence type="ECO:0000313" key="3">
    <source>
        <dbReference type="Proteomes" id="UP000215144"/>
    </source>
</evidence>
<dbReference type="Proteomes" id="UP000215144">
    <property type="component" value="Chromosome 1"/>
</dbReference>
<evidence type="ECO:0008006" key="4">
    <source>
        <dbReference type="Google" id="ProtNLM"/>
    </source>
</evidence>
<organism evidence="2 3">
    <name type="scientific">Streptococcus acidominimus</name>
    <dbReference type="NCBI Taxonomy" id="1326"/>
    <lineage>
        <taxon>Bacteria</taxon>
        <taxon>Bacillati</taxon>
        <taxon>Bacillota</taxon>
        <taxon>Bacilli</taxon>
        <taxon>Lactobacillales</taxon>
        <taxon>Streptococcaceae</taxon>
        <taxon>Streptococcus</taxon>
    </lineage>
</organism>
<keyword evidence="1" id="KW-0812">Transmembrane</keyword>
<evidence type="ECO:0000313" key="2">
    <source>
        <dbReference type="EMBL" id="SNV32230.1"/>
    </source>
</evidence>
<evidence type="ECO:0000256" key="1">
    <source>
        <dbReference type="SAM" id="Phobius"/>
    </source>
</evidence>
<dbReference type="EMBL" id="LT906454">
    <property type="protein sequence ID" value="SNV32230.1"/>
    <property type="molecule type" value="Genomic_DNA"/>
</dbReference>
<name>A0A239WDN3_STRAI</name>
<feature type="transmembrane region" description="Helical" evidence="1">
    <location>
        <begin position="92"/>
        <end position="109"/>
    </location>
</feature>